<evidence type="ECO:0000313" key="4">
    <source>
        <dbReference type="Proteomes" id="UP000271227"/>
    </source>
</evidence>
<dbReference type="PANTHER" id="PTHR46825:SF9">
    <property type="entry name" value="BETA-LACTAMASE-RELATED DOMAIN-CONTAINING PROTEIN"/>
    <property type="match status" value="1"/>
</dbReference>
<proteinExistence type="predicted"/>
<keyword evidence="4" id="KW-1185">Reference proteome</keyword>
<accession>A0A3M0CX34</accession>
<dbReference type="RefSeq" id="WP_121937265.1">
    <property type="nucleotide sequence ID" value="NZ_REFR01000009.1"/>
</dbReference>
<sequence length="375" mass="40926">MACILAPISRIKTASLAAMLSVIALIPVMAAMAGPSWAETAGQDDKAVGIRDTVTAMIAENGFSGTVLIADAGKTLLQAGFGPADRTWDSPNRPDTKFMIASMTKTFTAALVLQQVDEKRLSLDDTIADHLPSYGAPYRDEVTIRQLLTHRSGIPHYIDLPGWFDGRFRAPISISAFLDHIAALPPAFEPGTGYRYSNANYYLLGLILEKLTGQPYETLLADRILKPAGMTETGSYRAGAIVKKLSRNYVREEDGTLSQARYINPDLFHATASLYSTVGDLYRWHKALMDATLLSDAARTVMFDRTNPMGWAHVTVPADGDAPAFDFVTYNGELNGYTSMITHIPARDVLIILLNNNNAGFRTLSAMTLKIAMEL</sequence>
<reference evidence="3 4" key="1">
    <citation type="submission" date="2018-10" db="EMBL/GenBank/DDBJ databases">
        <title>Genomic Encyclopedia of Archaeal and Bacterial Type Strains, Phase II (KMG-II): from individual species to whole genera.</title>
        <authorList>
            <person name="Goeker M."/>
        </authorList>
    </citation>
    <scope>NUCLEOTIDE SEQUENCE [LARGE SCALE GENOMIC DNA]</scope>
    <source>
        <strain evidence="3 4">DSM 25217</strain>
    </source>
</reference>
<dbReference type="AlphaFoldDB" id="A0A3M0CX34"/>
<keyword evidence="1" id="KW-0732">Signal</keyword>
<feature type="chain" id="PRO_5018118943" evidence="1">
    <location>
        <begin position="34"/>
        <end position="375"/>
    </location>
</feature>
<dbReference type="EMBL" id="REFR01000009">
    <property type="protein sequence ID" value="RMB12049.1"/>
    <property type="molecule type" value="Genomic_DNA"/>
</dbReference>
<evidence type="ECO:0000313" key="3">
    <source>
        <dbReference type="EMBL" id="RMB12049.1"/>
    </source>
</evidence>
<gene>
    <name evidence="3" type="ORF">BXY39_0539</name>
</gene>
<dbReference type="Gene3D" id="3.40.710.10">
    <property type="entry name" value="DD-peptidase/beta-lactamase superfamily"/>
    <property type="match status" value="1"/>
</dbReference>
<evidence type="ECO:0000259" key="2">
    <source>
        <dbReference type="Pfam" id="PF00144"/>
    </source>
</evidence>
<dbReference type="Pfam" id="PF00144">
    <property type="entry name" value="Beta-lactamase"/>
    <property type="match status" value="1"/>
</dbReference>
<dbReference type="SUPFAM" id="SSF56601">
    <property type="entry name" value="beta-lactamase/transpeptidase-like"/>
    <property type="match status" value="1"/>
</dbReference>
<dbReference type="OrthoDB" id="9808046at2"/>
<feature type="domain" description="Beta-lactamase-related" evidence="2">
    <location>
        <begin position="51"/>
        <end position="360"/>
    </location>
</feature>
<name>A0A3M0CX34_9PROT</name>
<comment type="caution">
    <text evidence="3">The sequence shown here is derived from an EMBL/GenBank/DDBJ whole genome shotgun (WGS) entry which is preliminary data.</text>
</comment>
<dbReference type="InterPro" id="IPR001466">
    <property type="entry name" value="Beta-lactam-related"/>
</dbReference>
<evidence type="ECO:0000256" key="1">
    <source>
        <dbReference type="SAM" id="SignalP"/>
    </source>
</evidence>
<dbReference type="Proteomes" id="UP000271227">
    <property type="component" value="Unassembled WGS sequence"/>
</dbReference>
<dbReference type="PANTHER" id="PTHR46825">
    <property type="entry name" value="D-ALANYL-D-ALANINE-CARBOXYPEPTIDASE/ENDOPEPTIDASE AMPH"/>
    <property type="match status" value="1"/>
</dbReference>
<dbReference type="InParanoid" id="A0A3M0CX34"/>
<feature type="signal peptide" evidence="1">
    <location>
        <begin position="1"/>
        <end position="33"/>
    </location>
</feature>
<dbReference type="InterPro" id="IPR012338">
    <property type="entry name" value="Beta-lactam/transpept-like"/>
</dbReference>
<organism evidence="3 4">
    <name type="scientific">Eilatimonas milleporae</name>
    <dbReference type="NCBI Taxonomy" id="911205"/>
    <lineage>
        <taxon>Bacteria</taxon>
        <taxon>Pseudomonadati</taxon>
        <taxon>Pseudomonadota</taxon>
        <taxon>Alphaproteobacteria</taxon>
        <taxon>Kordiimonadales</taxon>
        <taxon>Kordiimonadaceae</taxon>
        <taxon>Eilatimonas</taxon>
    </lineage>
</organism>
<protein>
    <submittedName>
        <fullName evidence="3">CubicO group peptidase (Beta-lactamase class C family)</fullName>
    </submittedName>
</protein>
<dbReference type="InterPro" id="IPR050491">
    <property type="entry name" value="AmpC-like"/>
</dbReference>